<dbReference type="AlphaFoldDB" id="A0A2Z5IQ28"/>
<keyword evidence="2" id="KW-1185">Reference proteome</keyword>
<dbReference type="RefSeq" id="WP_114190923.1">
    <property type="nucleotide sequence ID" value="NZ_CP029295.1"/>
</dbReference>
<reference evidence="2" key="1">
    <citation type="journal article" date="2018" name="Microbiol. Resour. Announc.">
        <title>Complete Sequence and Annotation of the Mycoplasma phocidae Strain 105T Genome.</title>
        <authorList>
            <person name="Frasca S. Jr."/>
            <person name="Kutish G.F."/>
            <person name="Michaels D.L."/>
            <person name="Brown D.R."/>
        </authorList>
    </citation>
    <scope>NUCLEOTIDE SEQUENCE [LARGE SCALE GENOMIC DNA]</scope>
    <source>
        <strain evidence="2">105</strain>
    </source>
</reference>
<sequence>MDNKELKTLANYLLFDPSDEVLSLTKNLLQQIDDGLKELHALDLQNLKPLSHINEKPISFKDLRSDEIDEDIYLNKSNVLSNATNHDKEFVIIKKVINEE</sequence>
<keyword evidence="1" id="KW-0808">Transferase</keyword>
<name>A0A2Z5IQ28_9BACT</name>
<dbReference type="Proteomes" id="UP000252477">
    <property type="component" value="Chromosome"/>
</dbReference>
<evidence type="ECO:0000313" key="1">
    <source>
        <dbReference type="EMBL" id="AXE60815.1"/>
    </source>
</evidence>
<dbReference type="KEGG" id="mpho:DA803_01785"/>
<dbReference type="Pfam" id="PF02686">
    <property type="entry name" value="GatC"/>
    <property type="match status" value="1"/>
</dbReference>
<organism evidence="1 2">
    <name type="scientific">[Mycoplasma] phocae</name>
    <dbReference type="NCBI Taxonomy" id="142651"/>
    <lineage>
        <taxon>Bacteria</taxon>
        <taxon>Bacillati</taxon>
        <taxon>Mycoplasmatota</taxon>
        <taxon>Mycoplasmoidales</taxon>
        <taxon>Metamycoplasmataceae</taxon>
        <taxon>Metamycoplasma</taxon>
    </lineage>
</organism>
<dbReference type="SUPFAM" id="SSF141000">
    <property type="entry name" value="Glu-tRNAGln amidotransferase C subunit"/>
    <property type="match status" value="1"/>
</dbReference>
<evidence type="ECO:0000313" key="2">
    <source>
        <dbReference type="Proteomes" id="UP000252477"/>
    </source>
</evidence>
<gene>
    <name evidence="1" type="ORF">DA803_01785</name>
</gene>
<dbReference type="InterPro" id="IPR036113">
    <property type="entry name" value="Asp/Glu-ADT_sf_sub_c"/>
</dbReference>
<dbReference type="EMBL" id="CP029295">
    <property type="protein sequence ID" value="AXE60815.1"/>
    <property type="molecule type" value="Genomic_DNA"/>
</dbReference>
<accession>A0A2Z5IQ28</accession>
<dbReference type="OrthoDB" id="398989at2"/>
<proteinExistence type="predicted"/>
<dbReference type="GO" id="GO:0016740">
    <property type="term" value="F:transferase activity"/>
    <property type="evidence" value="ECO:0007669"/>
    <property type="project" value="UniProtKB-KW"/>
</dbReference>
<dbReference type="GO" id="GO:0006450">
    <property type="term" value="P:regulation of translational fidelity"/>
    <property type="evidence" value="ECO:0007669"/>
    <property type="project" value="InterPro"/>
</dbReference>
<dbReference type="InterPro" id="IPR003837">
    <property type="entry name" value="GatC"/>
</dbReference>
<protein>
    <submittedName>
        <fullName evidence="1">Glutamyl-tRNA amidotransferase</fullName>
    </submittedName>
</protein>